<dbReference type="NCBIfam" id="TIGR03919">
    <property type="entry name" value="T7SS_EccB"/>
    <property type="match status" value="1"/>
</dbReference>
<name>A0ABU3AT08_9ACTN</name>
<feature type="region of interest" description="Disordered" evidence="1">
    <location>
        <begin position="458"/>
        <end position="497"/>
    </location>
</feature>
<keyword evidence="4" id="KW-1185">Reference proteome</keyword>
<dbReference type="EMBL" id="JAVRFH010000016">
    <property type="protein sequence ID" value="MDT0612193.1"/>
    <property type="molecule type" value="Genomic_DNA"/>
</dbReference>
<dbReference type="InterPro" id="IPR007795">
    <property type="entry name" value="T7SS_EccB"/>
</dbReference>
<dbReference type="Pfam" id="PF05108">
    <property type="entry name" value="T7SS_ESX1_EccB"/>
    <property type="match status" value="1"/>
</dbReference>
<keyword evidence="2" id="KW-1133">Transmembrane helix</keyword>
<evidence type="ECO:0000256" key="2">
    <source>
        <dbReference type="SAM" id="Phobius"/>
    </source>
</evidence>
<accession>A0ABU3AT08</accession>
<reference evidence="3" key="1">
    <citation type="submission" date="2024-05" db="EMBL/GenBank/DDBJ databases">
        <title>30 novel species of actinomycetes from the DSMZ collection.</title>
        <authorList>
            <person name="Nouioui I."/>
        </authorList>
    </citation>
    <scope>NUCLEOTIDE SEQUENCE</scope>
    <source>
        <strain evidence="3">DSM 40712</strain>
    </source>
</reference>
<organism evidence="3 4">
    <name type="scientific">Streptomyces lancefieldiae</name>
    <dbReference type="NCBI Taxonomy" id="3075520"/>
    <lineage>
        <taxon>Bacteria</taxon>
        <taxon>Bacillati</taxon>
        <taxon>Actinomycetota</taxon>
        <taxon>Actinomycetes</taxon>
        <taxon>Kitasatosporales</taxon>
        <taxon>Streptomycetaceae</taxon>
        <taxon>Streptomyces</taxon>
    </lineage>
</organism>
<feature type="transmembrane region" description="Helical" evidence="2">
    <location>
        <begin position="45"/>
        <end position="63"/>
    </location>
</feature>
<protein>
    <submittedName>
        <fullName evidence="3">Type VII secretion protein EccB</fullName>
    </submittedName>
</protein>
<keyword evidence="2" id="KW-0812">Transmembrane</keyword>
<evidence type="ECO:0000313" key="4">
    <source>
        <dbReference type="Proteomes" id="UP001180724"/>
    </source>
</evidence>
<dbReference type="InterPro" id="IPR044857">
    <property type="entry name" value="T7SS_EccB_R1"/>
</dbReference>
<dbReference type="Proteomes" id="UP001180724">
    <property type="component" value="Unassembled WGS sequence"/>
</dbReference>
<dbReference type="PANTHER" id="PTHR40765:SF2">
    <property type="entry name" value="ESX-2 SECRETION SYSTEM ATPASE ECCB2"/>
    <property type="match status" value="1"/>
</dbReference>
<sequence>MVVQSRKDQVQAHLYVMGRLASGLLRDDPDSPDTPTARTWRGLRWGALLVVLGCVVTVLYGLIRPGGGTSWRTPGALVVVKDTGARYLNVGGTLHPVLNEASARLVAGNRMTVEQAVSQSIEDAPRGAPIGIVGAPDGLPTAPGPATWAVCAGVRPAAAAGGTRPLTSVVVAGPAEAGDGLGSDRGVLVTAPGEGQQLVWNGRRFRVDTRHGTVAALGWAGVTPVPVSASFLTALDAGPGLAPPVIAGRGRPGPELAGGATRVGQLFSAGGQHYVLRTDGLAPLTGLARRLLHGDPRTQDQAYDGRSVVERPIGPADLAAHQAPASASQQLAAGLPDSVPEVATVDPAQEQVCARVTPSAEGHTTTVALVPAAEVPGSVPTAQSGVTAPCVPVDRTWVRPGTGTLVRARSSAGTGDSLYLVTESGVSYPVTTAGLKQLGYPAGAAVDVPDRLLNLLPSGPVLDPSAVSKGGETDADTERGRGCQKRGGGSSERNTNR</sequence>
<dbReference type="RefSeq" id="WP_311573737.1">
    <property type="nucleotide sequence ID" value="NZ_JAVRFH010000016.1"/>
</dbReference>
<keyword evidence="2" id="KW-0472">Membrane</keyword>
<dbReference type="PANTHER" id="PTHR40765">
    <property type="entry name" value="ESX-2 SECRETION SYSTEM ATPASE ECCB2"/>
    <property type="match status" value="1"/>
</dbReference>
<evidence type="ECO:0000313" key="3">
    <source>
        <dbReference type="EMBL" id="MDT0612193.1"/>
    </source>
</evidence>
<comment type="caution">
    <text evidence="3">The sequence shown here is derived from an EMBL/GenBank/DDBJ whole genome shotgun (WGS) entry which is preliminary data.</text>
</comment>
<evidence type="ECO:0000256" key="1">
    <source>
        <dbReference type="SAM" id="MobiDB-lite"/>
    </source>
</evidence>
<gene>
    <name evidence="3" type="primary">eccB</name>
    <name evidence="3" type="ORF">RM812_18510</name>
</gene>
<proteinExistence type="predicted"/>
<dbReference type="Gene3D" id="3.30.2390.20">
    <property type="entry name" value="Type VII secretion system EccB, repeat 1 domain"/>
    <property type="match status" value="1"/>
</dbReference>